<name>A0A382KXY1_9ZZZZ</name>
<protein>
    <submittedName>
        <fullName evidence="1">Uncharacterized protein</fullName>
    </submittedName>
</protein>
<feature type="non-terminal residue" evidence="1">
    <location>
        <position position="1"/>
    </location>
</feature>
<evidence type="ECO:0000313" key="1">
    <source>
        <dbReference type="EMBL" id="SVC27952.1"/>
    </source>
</evidence>
<feature type="non-terminal residue" evidence="1">
    <location>
        <position position="32"/>
    </location>
</feature>
<sequence length="32" mass="3394">VLQNALVHINAPGVSVSKSNNIKDGMQNRAMS</sequence>
<proteinExistence type="predicted"/>
<reference evidence="1" key="1">
    <citation type="submission" date="2018-05" db="EMBL/GenBank/DDBJ databases">
        <authorList>
            <person name="Lanie J.A."/>
            <person name="Ng W.-L."/>
            <person name="Kazmierczak K.M."/>
            <person name="Andrzejewski T.M."/>
            <person name="Davidsen T.M."/>
            <person name="Wayne K.J."/>
            <person name="Tettelin H."/>
            <person name="Glass J.I."/>
            <person name="Rusch D."/>
            <person name="Podicherti R."/>
            <person name="Tsui H.-C.T."/>
            <person name="Winkler M.E."/>
        </authorList>
    </citation>
    <scope>NUCLEOTIDE SEQUENCE</scope>
</reference>
<accession>A0A382KXY1</accession>
<dbReference type="EMBL" id="UINC01082829">
    <property type="protein sequence ID" value="SVC27952.1"/>
    <property type="molecule type" value="Genomic_DNA"/>
</dbReference>
<organism evidence="1">
    <name type="scientific">marine metagenome</name>
    <dbReference type="NCBI Taxonomy" id="408172"/>
    <lineage>
        <taxon>unclassified sequences</taxon>
        <taxon>metagenomes</taxon>
        <taxon>ecological metagenomes</taxon>
    </lineage>
</organism>
<gene>
    <name evidence="1" type="ORF">METZ01_LOCUS280806</name>
</gene>
<dbReference type="AlphaFoldDB" id="A0A382KXY1"/>